<dbReference type="PANTHER" id="PTHR45772:SF2">
    <property type="entry name" value="ABC TRANSPORTER ATP-BINDING PROTEIN"/>
    <property type="match status" value="1"/>
</dbReference>
<evidence type="ECO:0000313" key="5">
    <source>
        <dbReference type="EMBL" id="MBC8209135.1"/>
    </source>
</evidence>
<keyword evidence="2" id="KW-0547">Nucleotide-binding</keyword>
<protein>
    <submittedName>
        <fullName evidence="5">ABC transporter ATP-binding protein</fullName>
    </submittedName>
</protein>
<dbReference type="EMBL" id="JACNLK010000077">
    <property type="protein sequence ID" value="MBC8209135.1"/>
    <property type="molecule type" value="Genomic_DNA"/>
</dbReference>
<keyword evidence="3 5" id="KW-0067">ATP-binding</keyword>
<evidence type="ECO:0000256" key="3">
    <source>
        <dbReference type="ARBA" id="ARBA00022840"/>
    </source>
</evidence>
<dbReference type="Proteomes" id="UP000599024">
    <property type="component" value="Unassembled WGS sequence"/>
</dbReference>
<dbReference type="InterPro" id="IPR032823">
    <property type="entry name" value="BCA_ABC_TP_C"/>
</dbReference>
<dbReference type="AlphaFoldDB" id="A0A8J6NCJ2"/>
<dbReference type="CDD" id="cd03219">
    <property type="entry name" value="ABC_Mj1267_LivG_branched"/>
    <property type="match status" value="1"/>
</dbReference>
<dbReference type="Pfam" id="PF12399">
    <property type="entry name" value="BCA_ABC_TP_C"/>
    <property type="match status" value="1"/>
</dbReference>
<organism evidence="5 6">
    <name type="scientific">Candidatus Desulfatifera sulfidica</name>
    <dbReference type="NCBI Taxonomy" id="2841691"/>
    <lineage>
        <taxon>Bacteria</taxon>
        <taxon>Pseudomonadati</taxon>
        <taxon>Thermodesulfobacteriota</taxon>
        <taxon>Desulfobulbia</taxon>
        <taxon>Desulfobulbales</taxon>
        <taxon>Desulfobulbaceae</taxon>
        <taxon>Candidatus Desulfatifera</taxon>
    </lineage>
</organism>
<feature type="domain" description="ABC transporter" evidence="4">
    <location>
        <begin position="6"/>
        <end position="247"/>
    </location>
</feature>
<evidence type="ECO:0000256" key="2">
    <source>
        <dbReference type="ARBA" id="ARBA00022741"/>
    </source>
</evidence>
<dbReference type="GO" id="GO:0005886">
    <property type="term" value="C:plasma membrane"/>
    <property type="evidence" value="ECO:0007669"/>
    <property type="project" value="TreeGrafter"/>
</dbReference>
<accession>A0A8J6NCJ2</accession>
<dbReference type="Pfam" id="PF00005">
    <property type="entry name" value="ABC_tran"/>
    <property type="match status" value="1"/>
</dbReference>
<dbReference type="GO" id="GO:0016887">
    <property type="term" value="F:ATP hydrolysis activity"/>
    <property type="evidence" value="ECO:0007669"/>
    <property type="project" value="InterPro"/>
</dbReference>
<dbReference type="PANTHER" id="PTHR45772">
    <property type="entry name" value="CONSERVED COMPONENT OF ABC TRANSPORTER FOR NATURAL AMINO ACIDS-RELATED"/>
    <property type="match status" value="1"/>
</dbReference>
<dbReference type="InterPro" id="IPR027417">
    <property type="entry name" value="P-loop_NTPase"/>
</dbReference>
<dbReference type="PROSITE" id="PS50893">
    <property type="entry name" value="ABC_TRANSPORTER_2"/>
    <property type="match status" value="1"/>
</dbReference>
<comment type="caution">
    <text evidence="5">The sequence shown here is derived from an EMBL/GenBank/DDBJ whole genome shotgun (WGS) entry which is preliminary data.</text>
</comment>
<dbReference type="GO" id="GO:0005524">
    <property type="term" value="F:ATP binding"/>
    <property type="evidence" value="ECO:0007669"/>
    <property type="project" value="UniProtKB-KW"/>
</dbReference>
<dbReference type="Gene3D" id="3.40.50.300">
    <property type="entry name" value="P-loop containing nucleotide triphosphate hydrolases"/>
    <property type="match status" value="1"/>
</dbReference>
<name>A0A8J6NCJ2_9BACT</name>
<dbReference type="InterPro" id="IPR003593">
    <property type="entry name" value="AAA+_ATPase"/>
</dbReference>
<dbReference type="InterPro" id="IPR051120">
    <property type="entry name" value="ABC_AA/LPS_Transport"/>
</dbReference>
<evidence type="ECO:0000256" key="1">
    <source>
        <dbReference type="ARBA" id="ARBA00022448"/>
    </source>
</evidence>
<reference evidence="5 6" key="1">
    <citation type="submission" date="2020-08" db="EMBL/GenBank/DDBJ databases">
        <title>Bridging the membrane lipid divide: bacteria of the FCB group superphylum have the potential to synthesize archaeal ether lipids.</title>
        <authorList>
            <person name="Villanueva L."/>
            <person name="Von Meijenfeldt F.A.B."/>
            <person name="Westbye A.B."/>
            <person name="Yadav S."/>
            <person name="Hopmans E.C."/>
            <person name="Dutilh B.E."/>
            <person name="Sinninghe Damste J.S."/>
        </authorList>
    </citation>
    <scope>NUCLEOTIDE SEQUENCE [LARGE SCALE GENOMIC DNA]</scope>
    <source>
        <strain evidence="5">NIOZ-UU81</strain>
    </source>
</reference>
<proteinExistence type="predicted"/>
<dbReference type="SMART" id="SM00382">
    <property type="entry name" value="AAA"/>
    <property type="match status" value="1"/>
</dbReference>
<evidence type="ECO:0000313" key="6">
    <source>
        <dbReference type="Proteomes" id="UP000599024"/>
    </source>
</evidence>
<evidence type="ECO:0000259" key="4">
    <source>
        <dbReference type="PROSITE" id="PS50893"/>
    </source>
</evidence>
<dbReference type="SUPFAM" id="SSF52540">
    <property type="entry name" value="P-loop containing nucleoside triphosphate hydrolases"/>
    <property type="match status" value="1"/>
</dbReference>
<keyword evidence="1" id="KW-0813">Transport</keyword>
<dbReference type="InterPro" id="IPR003439">
    <property type="entry name" value="ABC_transporter-like_ATP-bd"/>
</dbReference>
<gene>
    <name evidence="5" type="ORF">H8E79_08220</name>
</gene>
<sequence length="251" mass="26601">MIEPLLQVESLSKRFGALRAADEISLGVAEGELHALIGPNGAGKTTLLDLLCGLTEADCGSITFQGRSVGSMSMEARARLGLVRSFQVTSVFPTLTVEENLVLAVMAAQGGNFGCWSPPLDDVQLLQPARELLTRVDLIQKSALPAAALSHGERRQLEVGMVLATAPRMLLLDEPMAGLGPGGTVQLTRMIQGLKGSVTILLVEHDMPSVFTLADRITVLVRGRVAATGSPQEIRHDPAVQEAYLGRGDDA</sequence>